<dbReference type="Pfam" id="PF15882">
    <property type="entry name" value="DUF4735"/>
    <property type="match status" value="1"/>
</dbReference>
<name>A0AA40FGN1_9HYME</name>
<organism evidence="2 3">
    <name type="scientific">Melipona bicolor</name>
    <dbReference type="NCBI Taxonomy" id="60889"/>
    <lineage>
        <taxon>Eukaryota</taxon>
        <taxon>Metazoa</taxon>
        <taxon>Ecdysozoa</taxon>
        <taxon>Arthropoda</taxon>
        <taxon>Hexapoda</taxon>
        <taxon>Insecta</taxon>
        <taxon>Pterygota</taxon>
        <taxon>Neoptera</taxon>
        <taxon>Endopterygota</taxon>
        <taxon>Hymenoptera</taxon>
        <taxon>Apocrita</taxon>
        <taxon>Aculeata</taxon>
        <taxon>Apoidea</taxon>
        <taxon>Anthophila</taxon>
        <taxon>Apidae</taxon>
        <taxon>Melipona</taxon>
    </lineage>
</organism>
<comment type="caution">
    <text evidence="2">The sequence shown here is derived from an EMBL/GenBank/DDBJ whole genome shotgun (WGS) entry which is preliminary data.</text>
</comment>
<evidence type="ECO:0000313" key="2">
    <source>
        <dbReference type="EMBL" id="KAK1118679.1"/>
    </source>
</evidence>
<dbReference type="GO" id="GO:0016020">
    <property type="term" value="C:membrane"/>
    <property type="evidence" value="ECO:0007669"/>
    <property type="project" value="TreeGrafter"/>
</dbReference>
<keyword evidence="3" id="KW-1185">Reference proteome</keyword>
<accession>A0AA40FGN1</accession>
<feature type="chain" id="PRO_5041367633" evidence="1">
    <location>
        <begin position="24"/>
        <end position="304"/>
    </location>
</feature>
<evidence type="ECO:0000313" key="3">
    <source>
        <dbReference type="Proteomes" id="UP001177670"/>
    </source>
</evidence>
<proteinExistence type="predicted"/>
<feature type="signal peptide" evidence="1">
    <location>
        <begin position="1"/>
        <end position="23"/>
    </location>
</feature>
<protein>
    <submittedName>
        <fullName evidence="2">Uncharacterized protein</fullName>
    </submittedName>
</protein>
<reference evidence="2" key="1">
    <citation type="submission" date="2021-10" db="EMBL/GenBank/DDBJ databases">
        <title>Melipona bicolor Genome sequencing and assembly.</title>
        <authorList>
            <person name="Araujo N.S."/>
            <person name="Arias M.C."/>
        </authorList>
    </citation>
    <scope>NUCLEOTIDE SEQUENCE</scope>
    <source>
        <strain evidence="2">USP_2M_L1-L4_2017</strain>
        <tissue evidence="2">Whole body</tissue>
    </source>
</reference>
<dbReference type="GO" id="GO:0005829">
    <property type="term" value="C:cytosol"/>
    <property type="evidence" value="ECO:0007669"/>
    <property type="project" value="TreeGrafter"/>
</dbReference>
<dbReference type="AlphaFoldDB" id="A0AA40FGN1"/>
<dbReference type="PANTHER" id="PTHR33539">
    <property type="entry name" value="UPF0764 PROTEIN C16ORF89"/>
    <property type="match status" value="1"/>
</dbReference>
<evidence type="ECO:0000256" key="1">
    <source>
        <dbReference type="SAM" id="SignalP"/>
    </source>
</evidence>
<gene>
    <name evidence="2" type="ORF">K0M31_014983</name>
</gene>
<dbReference type="EMBL" id="JAHYIQ010000042">
    <property type="protein sequence ID" value="KAK1118679.1"/>
    <property type="molecule type" value="Genomic_DNA"/>
</dbReference>
<keyword evidence="1" id="KW-0732">Signal</keyword>
<sequence>METLGRFASVWLVLSFCGFPACGYGTFPSKDFEGKLIVLSKIVDYINQRPGQMNADVTLSLTIVEANVVAVFLHKNARHLLDEHRSILTTILKLCDSTRRDLLDTIVPENEDVQLLHETINYPILWLKEISWRRGALKEGKVTLKLTYRDVRELIMQGTPKEKESDRCLADIVRNKLNSNDRIPGLCAEILTNRKSTRGYPLTHQLLIVLIAKMLKCDRDLPSSELIVSYCSAILQDLIDIKTAGFPDQTPDLMMEQVVLCGMQGFLEFTDKYYERLVLSWSHPSGCFSSFGYVPVHPVVVFEF</sequence>
<dbReference type="Proteomes" id="UP001177670">
    <property type="component" value="Unassembled WGS sequence"/>
</dbReference>
<dbReference type="InterPro" id="IPR031751">
    <property type="entry name" value="DUF4735"/>
</dbReference>
<dbReference type="PANTHER" id="PTHR33539:SF1">
    <property type="entry name" value="UPF0764 PROTEIN C16ORF89"/>
    <property type="match status" value="1"/>
</dbReference>